<evidence type="ECO:0000313" key="2">
    <source>
        <dbReference type="Proteomes" id="UP000006589"/>
    </source>
</evidence>
<dbReference type="RefSeq" id="WP_012322569.1">
    <property type="nucleotide sequence ID" value="NC_010505.1"/>
</dbReference>
<dbReference type="HOGENOM" id="CLU_114914_0_0_5"/>
<dbReference type="Proteomes" id="UP000006589">
    <property type="component" value="Chromosome"/>
</dbReference>
<dbReference type="GeneID" id="25390548"/>
<gene>
    <name evidence="1" type="ordered locus">Mrad2831_5687</name>
</gene>
<dbReference type="EMBL" id="CP001001">
    <property type="protein sequence ID" value="ACB27632.1"/>
    <property type="molecule type" value="Genomic_DNA"/>
</dbReference>
<dbReference type="KEGG" id="mrd:Mrad2831_5687"/>
<dbReference type="Pfam" id="PF24175">
    <property type="entry name" value="SU10_adaptor"/>
    <property type="match status" value="1"/>
</dbReference>
<dbReference type="eggNOG" id="ENOG5032ZCW">
    <property type="taxonomic scope" value="Bacteria"/>
</dbReference>
<accession>B1M1P9</accession>
<dbReference type="InterPro" id="IPR056209">
    <property type="entry name" value="SU10_adaptor"/>
</dbReference>
<dbReference type="OrthoDB" id="7366738at2"/>
<proteinExistence type="predicted"/>
<evidence type="ECO:0000313" key="1">
    <source>
        <dbReference type="EMBL" id="ACB27632.1"/>
    </source>
</evidence>
<name>B1M1P9_METRJ</name>
<dbReference type="STRING" id="426355.Mrad2831_5687"/>
<reference evidence="1 2" key="1">
    <citation type="submission" date="2008-03" db="EMBL/GenBank/DDBJ databases">
        <title>Complete sequence of chromosome of Methylobacterium radiotolerans JCM 2831.</title>
        <authorList>
            <consortium name="US DOE Joint Genome Institute"/>
            <person name="Copeland A."/>
            <person name="Lucas S."/>
            <person name="Lapidus A."/>
            <person name="Glavina del Rio T."/>
            <person name="Dalin E."/>
            <person name="Tice H."/>
            <person name="Bruce D."/>
            <person name="Goodwin L."/>
            <person name="Pitluck S."/>
            <person name="Kiss H."/>
            <person name="Brettin T."/>
            <person name="Detter J.C."/>
            <person name="Han C."/>
            <person name="Kuske C.R."/>
            <person name="Schmutz J."/>
            <person name="Larimer F."/>
            <person name="Land M."/>
            <person name="Hauser L."/>
            <person name="Kyrpides N."/>
            <person name="Mikhailova N."/>
            <person name="Marx C.J."/>
            <person name="Richardson P."/>
        </authorList>
    </citation>
    <scope>NUCLEOTIDE SEQUENCE [LARGE SCALE GENOMIC DNA]</scope>
    <source>
        <strain evidence="2">ATCC 27329 / DSM 1819 / JCM 2831 / NBRC 15690 / NCIMB 10815 / 0-1</strain>
    </source>
</reference>
<protein>
    <submittedName>
        <fullName evidence="1">Uncharacterized protein</fullName>
    </submittedName>
</protein>
<sequence>MAAPITDLASLRAAVLDYIARPDLADAVPGFIALAESHFNAILRAREMEAEASLGTAAAPVAVMPLPADFIEWLAVSWAGSGRTARPTFAEADSPEARFRHRPGGDPQYFAIRAGNVRMVPEKPGAVTLAYYAAIPPLTDAAPSNWLLAKAPDAYLYAVLAEAYLFQKDPAAVQAHTGLMLSVLNALGIKADTAKVAKRTGRPAELQASAQAVARPE</sequence>
<dbReference type="AlphaFoldDB" id="B1M1P9"/>
<organism evidence="1 2">
    <name type="scientific">Methylobacterium radiotolerans (strain ATCC 27329 / DSM 1819 / JCM 2831 / NBRC 15690 / NCIMB 10815 / 0-1)</name>
    <dbReference type="NCBI Taxonomy" id="426355"/>
    <lineage>
        <taxon>Bacteria</taxon>
        <taxon>Pseudomonadati</taxon>
        <taxon>Pseudomonadota</taxon>
        <taxon>Alphaproteobacteria</taxon>
        <taxon>Hyphomicrobiales</taxon>
        <taxon>Methylobacteriaceae</taxon>
        <taxon>Methylobacterium</taxon>
    </lineage>
</organism>